<keyword evidence="1" id="KW-1185">Reference proteome</keyword>
<dbReference type="PANTHER" id="PTHR20898">
    <property type="entry name" value="DAEDALUS ON 3-RELATED-RELATED"/>
    <property type="match status" value="1"/>
</dbReference>
<proteinExistence type="predicted"/>
<name>A0A6J1LTA8_DROHY</name>
<dbReference type="OrthoDB" id="7789165at2759"/>
<dbReference type="PANTHER" id="PTHR20898:SF0">
    <property type="entry name" value="DAEDALUS ON 3-RELATED"/>
    <property type="match status" value="1"/>
</dbReference>
<gene>
    <name evidence="2" type="primary">LOC111599673</name>
</gene>
<dbReference type="RefSeq" id="XP_023171145.1">
    <property type="nucleotide sequence ID" value="XM_023315377.2"/>
</dbReference>
<evidence type="ECO:0000313" key="1">
    <source>
        <dbReference type="Proteomes" id="UP000504633"/>
    </source>
</evidence>
<dbReference type="KEGG" id="dhe:111599673"/>
<dbReference type="Proteomes" id="UP000504633">
    <property type="component" value="Unplaced"/>
</dbReference>
<dbReference type="GeneID" id="111599673"/>
<evidence type="ECO:0000313" key="2">
    <source>
        <dbReference type="RefSeq" id="XP_023171145.1"/>
    </source>
</evidence>
<organism evidence="1 2">
    <name type="scientific">Drosophila hydei</name>
    <name type="common">Fruit fly</name>
    <dbReference type="NCBI Taxonomy" id="7224"/>
    <lineage>
        <taxon>Eukaryota</taxon>
        <taxon>Metazoa</taxon>
        <taxon>Ecdysozoa</taxon>
        <taxon>Arthropoda</taxon>
        <taxon>Hexapoda</taxon>
        <taxon>Insecta</taxon>
        <taxon>Pterygota</taxon>
        <taxon>Neoptera</taxon>
        <taxon>Endopterygota</taxon>
        <taxon>Diptera</taxon>
        <taxon>Brachycera</taxon>
        <taxon>Muscomorpha</taxon>
        <taxon>Ephydroidea</taxon>
        <taxon>Drosophilidae</taxon>
        <taxon>Drosophila</taxon>
    </lineage>
</organism>
<dbReference type="OMA" id="DFCHYMK"/>
<reference evidence="2" key="1">
    <citation type="submission" date="2025-08" db="UniProtKB">
        <authorList>
            <consortium name="RefSeq"/>
        </authorList>
    </citation>
    <scope>IDENTIFICATION</scope>
    <source>
        <strain evidence="2">15085-1641.00</strain>
        <tissue evidence="2">Whole body</tissue>
    </source>
</reference>
<accession>A0A6J1LTA8</accession>
<dbReference type="InterPro" id="IPR010512">
    <property type="entry name" value="DUF1091"/>
</dbReference>
<dbReference type="AlphaFoldDB" id="A0A6J1LTA8"/>
<dbReference type="Pfam" id="PF06477">
    <property type="entry name" value="DUF1091"/>
    <property type="match status" value="1"/>
</dbReference>
<protein>
    <submittedName>
        <fullName evidence="2">Uncharacterized protein LOC111599673</fullName>
    </submittedName>
</protein>
<sequence>MKCKVLNRTRIDIKECSLKDMSGGILSANIQLKVHQPPDPNWMVTFGVWKDMGGYKPFFYNVSFDFCGFLKNPNRLQIYYLFHKAILPFSNLNQSCPFLHDIVVKDFVLADKMFTTIPIPKGRYMYNLLLASNSFKAIDLRFYIYVDVRETLRRKPSG</sequence>
<dbReference type="SMART" id="SM00697">
    <property type="entry name" value="DM8"/>
    <property type="match status" value="1"/>
</dbReference>